<keyword evidence="3" id="KW-1185">Reference proteome</keyword>
<evidence type="ECO:0000313" key="3">
    <source>
        <dbReference type="Proteomes" id="UP001487296"/>
    </source>
</evidence>
<dbReference type="SUPFAM" id="SSF52799">
    <property type="entry name" value="(Phosphotyrosine protein) phosphatases II"/>
    <property type="match status" value="1"/>
</dbReference>
<dbReference type="EMBL" id="JBBNFP010000072">
    <property type="protein sequence ID" value="MEQ2487723.1"/>
    <property type="molecule type" value="Genomic_DNA"/>
</dbReference>
<reference evidence="2 3" key="1">
    <citation type="submission" date="2024-04" db="EMBL/GenBank/DDBJ databases">
        <title>Human intestinal bacterial collection.</title>
        <authorList>
            <person name="Pauvert C."/>
            <person name="Hitch T.C.A."/>
            <person name="Clavel T."/>
        </authorList>
    </citation>
    <scope>NUCLEOTIDE SEQUENCE [LARGE SCALE GENOMIC DNA]</scope>
    <source>
        <strain evidence="2 3">CLA-AA-H145</strain>
    </source>
</reference>
<dbReference type="PANTHER" id="PTHR16504:SF4">
    <property type="entry name" value="5'(3')-DEOXYRIBONUCLEOTIDASE"/>
    <property type="match status" value="1"/>
</dbReference>
<dbReference type="SFLD" id="SFLDG01126">
    <property type="entry name" value="C1.2:_Nucleotidase_Like"/>
    <property type="match status" value="1"/>
</dbReference>
<comment type="caution">
    <text evidence="2">The sequence shown here is derived from an EMBL/GenBank/DDBJ whole genome shotgun (WGS) entry which is preliminary data.</text>
</comment>
<evidence type="ECO:0000313" key="2">
    <source>
        <dbReference type="EMBL" id="MEQ2487723.1"/>
    </source>
</evidence>
<gene>
    <name evidence="2" type="ORF">AAAT34_11815</name>
</gene>
<dbReference type="Gene3D" id="3.40.50.1000">
    <property type="entry name" value="HAD superfamily/HAD-like"/>
    <property type="match status" value="1"/>
</dbReference>
<dbReference type="PANTHER" id="PTHR16504">
    <property type="entry name" value="5'(3')-DEOXYRIBONUCLEOTIDASE"/>
    <property type="match status" value="1"/>
</dbReference>
<comment type="similarity">
    <text evidence="1">Belongs to the 5'(3')-deoxyribonucleotidase family.</text>
</comment>
<dbReference type="InterPro" id="IPR029021">
    <property type="entry name" value="Prot-tyrosine_phosphatase-like"/>
</dbReference>
<evidence type="ECO:0000256" key="1">
    <source>
        <dbReference type="ARBA" id="ARBA00009589"/>
    </source>
</evidence>
<dbReference type="InterPro" id="IPR023214">
    <property type="entry name" value="HAD_sf"/>
</dbReference>
<dbReference type="SFLD" id="SFLDG01145">
    <property type="entry name" value="C1.2.1"/>
    <property type="match status" value="1"/>
</dbReference>
<organism evidence="2 3">
    <name type="scientific">Hallella faecis</name>
    <dbReference type="NCBI Taxonomy" id="2841596"/>
    <lineage>
        <taxon>Bacteria</taxon>
        <taxon>Pseudomonadati</taxon>
        <taxon>Bacteroidota</taxon>
        <taxon>Bacteroidia</taxon>
        <taxon>Bacteroidales</taxon>
        <taxon>Prevotellaceae</taxon>
        <taxon>Hallella</taxon>
    </lineage>
</organism>
<dbReference type="Gene3D" id="3.90.190.10">
    <property type="entry name" value="Protein tyrosine phosphatase superfamily"/>
    <property type="match status" value="1"/>
</dbReference>
<dbReference type="InterPro" id="IPR036412">
    <property type="entry name" value="HAD-like_sf"/>
</dbReference>
<dbReference type="RefSeq" id="WP_252344992.1">
    <property type="nucleotide sequence ID" value="NZ_JAHKBE010000075.1"/>
</dbReference>
<dbReference type="Proteomes" id="UP001487296">
    <property type="component" value="Unassembled WGS sequence"/>
</dbReference>
<proteinExistence type="inferred from homology"/>
<dbReference type="SFLD" id="SFLDS00003">
    <property type="entry name" value="Haloacid_Dehalogenase"/>
    <property type="match status" value="1"/>
</dbReference>
<name>A0ABV1FTI3_9BACT</name>
<dbReference type="Pfam" id="PF06941">
    <property type="entry name" value="NT5C"/>
    <property type="match status" value="1"/>
</dbReference>
<accession>A0ABV1FTI3</accession>
<sequence length="343" mass="39465">MINIDRIIQTNIPDIAPVYGGVRGRTMSSRHQSYAWPALVEAGVKRVIDLRDVDSSNKLPFLCDKYGMEYFHYPVNNHAKQVESMVALMPQFCEMIDKGDFYIACAMGLHRTDIALCTYWVFYSADKGIAPPPIRGYRQEDGHNTSKIMYVLNSIYKYMTEQNGVEPIPMETFKARKKVINELSKEKTEHEDVPLKRVYVDMDGVLADFESGLAKVDDEVKKEYLGRFDEIPGLFSLMEPMPGAIDAMHRIQKDGRYELYILSTAPWNNPSAWSDKLLWVQKHLDDVFHKRIVITHCKNLLKGDYLIDDRSKNGAKEFEGEWIQFGNSEFPDWDSVLKQLGVC</sequence>
<dbReference type="SUPFAM" id="SSF56784">
    <property type="entry name" value="HAD-like"/>
    <property type="match status" value="1"/>
</dbReference>
<evidence type="ECO:0008006" key="4">
    <source>
        <dbReference type="Google" id="ProtNLM"/>
    </source>
</evidence>
<dbReference type="InterPro" id="IPR010708">
    <property type="entry name" value="5'(3')-deoxyribonucleotidase"/>
</dbReference>
<protein>
    <recommendedName>
        <fullName evidence="4">Phosphatase</fullName>
    </recommendedName>
</protein>